<dbReference type="InterPro" id="IPR041698">
    <property type="entry name" value="Methyltransf_25"/>
</dbReference>
<dbReference type="GO" id="GO:0008168">
    <property type="term" value="F:methyltransferase activity"/>
    <property type="evidence" value="ECO:0007669"/>
    <property type="project" value="UniProtKB-KW"/>
</dbReference>
<proteinExistence type="predicted"/>
<dbReference type="EMBL" id="JAAKGU010000005">
    <property type="protein sequence ID" value="NGM83480.1"/>
    <property type="molecule type" value="Genomic_DNA"/>
</dbReference>
<gene>
    <name evidence="2" type="ORF">G5B47_13740</name>
</gene>
<dbReference type="Proteomes" id="UP000480151">
    <property type="component" value="Unassembled WGS sequence"/>
</dbReference>
<feature type="domain" description="Methyltransferase" evidence="1">
    <location>
        <begin position="51"/>
        <end position="149"/>
    </location>
</feature>
<dbReference type="InterPro" id="IPR029063">
    <property type="entry name" value="SAM-dependent_MTases_sf"/>
</dbReference>
<keyword evidence="3" id="KW-1185">Reference proteome</keyword>
<accession>A0A6M1PJT2</accession>
<name>A0A6M1PJT2_9BACL</name>
<evidence type="ECO:0000313" key="3">
    <source>
        <dbReference type="Proteomes" id="UP000480151"/>
    </source>
</evidence>
<organism evidence="2 3">
    <name type="scientific">Paenibacillus apii</name>
    <dbReference type="NCBI Taxonomy" id="1850370"/>
    <lineage>
        <taxon>Bacteria</taxon>
        <taxon>Bacillati</taxon>
        <taxon>Bacillota</taxon>
        <taxon>Bacilli</taxon>
        <taxon>Bacillales</taxon>
        <taxon>Paenibacillaceae</taxon>
        <taxon>Paenibacillus</taxon>
    </lineage>
</organism>
<evidence type="ECO:0000313" key="2">
    <source>
        <dbReference type="EMBL" id="NGM83480.1"/>
    </source>
</evidence>
<keyword evidence="2" id="KW-0808">Transferase</keyword>
<dbReference type="AlphaFoldDB" id="A0A6M1PJT2"/>
<dbReference type="SUPFAM" id="SSF53335">
    <property type="entry name" value="S-adenosyl-L-methionine-dependent methyltransferases"/>
    <property type="match status" value="1"/>
</dbReference>
<sequence length="206" mass="23866">MVDKDFLLKVYGQCYDAEAGPWNLSKTSLYLGYSIRKFFEDNFQVKENMNVCNIGIGAGDWDRYLSYHIGLKGTLTSVDIDPLCCRQLMERMENENNPNKINIICQDAATINNMNSMYDLVTMIGSTRLESGLYDDILSSAVNMLKDNGELYYMTLDKTETMNDFVQFAVKKQLLLENYLFEYSYGFHLRYWKAVKSKSTIYAKSY</sequence>
<dbReference type="Pfam" id="PF13649">
    <property type="entry name" value="Methyltransf_25"/>
    <property type="match status" value="1"/>
</dbReference>
<comment type="caution">
    <text evidence="2">The sequence shown here is derived from an EMBL/GenBank/DDBJ whole genome shotgun (WGS) entry which is preliminary data.</text>
</comment>
<dbReference type="GO" id="GO:0032259">
    <property type="term" value="P:methylation"/>
    <property type="evidence" value="ECO:0007669"/>
    <property type="project" value="UniProtKB-KW"/>
</dbReference>
<dbReference type="RefSeq" id="WP_165098976.1">
    <property type="nucleotide sequence ID" value="NZ_JAAKGU010000005.1"/>
</dbReference>
<dbReference type="Gene3D" id="3.40.50.150">
    <property type="entry name" value="Vaccinia Virus protein VP39"/>
    <property type="match status" value="1"/>
</dbReference>
<protein>
    <submittedName>
        <fullName evidence="2">Class I SAM-dependent methyltransferase</fullName>
    </submittedName>
</protein>
<evidence type="ECO:0000259" key="1">
    <source>
        <dbReference type="Pfam" id="PF13649"/>
    </source>
</evidence>
<dbReference type="CDD" id="cd02440">
    <property type="entry name" value="AdoMet_MTases"/>
    <property type="match status" value="1"/>
</dbReference>
<keyword evidence="2" id="KW-0489">Methyltransferase</keyword>
<reference evidence="2 3" key="1">
    <citation type="submission" date="2020-02" db="EMBL/GenBank/DDBJ databases">
        <authorList>
            <person name="Gao J."/>
            <person name="Sun J."/>
        </authorList>
    </citation>
    <scope>NUCLEOTIDE SEQUENCE [LARGE SCALE GENOMIC DNA]</scope>
    <source>
        <strain evidence="2 3">7124</strain>
    </source>
</reference>